<comment type="subunit">
    <text evidence="5">Part of the ribosomal stalk of the 50S ribosomal subunit. Interacts with L10 and the large rRNA to form the base of the stalk. L10 forms an elongated spine to which L12 dimers bind in a sequential fashion forming a multimeric L10(L12)X complex.</text>
</comment>
<evidence type="ECO:0000256" key="3">
    <source>
        <dbReference type="ARBA" id="ARBA00022980"/>
    </source>
</evidence>
<evidence type="ECO:0000256" key="6">
    <source>
        <dbReference type="RuleBase" id="RU003978"/>
    </source>
</evidence>
<keyword evidence="5 7" id="KW-0699">rRNA-binding</keyword>
<evidence type="ECO:0000256" key="7">
    <source>
        <dbReference type="RuleBase" id="RU003979"/>
    </source>
</evidence>
<evidence type="ECO:0000313" key="11">
    <source>
        <dbReference type="Proteomes" id="UP000011174"/>
    </source>
</evidence>
<keyword evidence="3 5" id="KW-0689">Ribosomal protein</keyword>
<keyword evidence="2 5" id="KW-0488">Methylation</keyword>
<proteinExistence type="inferred from homology"/>
<dbReference type="NCBIfam" id="TIGR01632">
    <property type="entry name" value="L11_bact"/>
    <property type="match status" value="1"/>
</dbReference>
<dbReference type="Pfam" id="PF00298">
    <property type="entry name" value="Ribosomal_L11"/>
    <property type="match status" value="1"/>
</dbReference>
<organism evidence="10 11">
    <name type="scientific">Candidatus Uzinura diaspidicola str. ASNER</name>
    <dbReference type="NCBI Taxonomy" id="1133592"/>
    <lineage>
        <taxon>Bacteria</taxon>
        <taxon>Pseudomonadati</taxon>
        <taxon>Bacteroidota</taxon>
        <taxon>Flavobacteriia</taxon>
        <taxon>Flavobacteriales</taxon>
        <taxon>Candidatus Uzinura</taxon>
    </lineage>
</organism>
<feature type="domain" description="Large ribosomal subunit protein uL11 C-terminal" evidence="8">
    <location>
        <begin position="71"/>
        <end position="139"/>
    </location>
</feature>
<evidence type="ECO:0000256" key="2">
    <source>
        <dbReference type="ARBA" id="ARBA00022481"/>
    </source>
</evidence>
<gene>
    <name evidence="5 10" type="primary">rplK</name>
    <name evidence="10" type="ORF">ASNER_021</name>
</gene>
<dbReference type="PATRIC" id="fig|1133592.3.peg.16"/>
<dbReference type="AlphaFoldDB" id="L7VML8"/>
<dbReference type="CDD" id="cd00349">
    <property type="entry name" value="Ribosomal_L11"/>
    <property type="match status" value="1"/>
</dbReference>
<dbReference type="InterPro" id="IPR020783">
    <property type="entry name" value="Ribosomal_uL11_C"/>
</dbReference>
<dbReference type="PANTHER" id="PTHR11661:SF1">
    <property type="entry name" value="LARGE RIBOSOMAL SUBUNIT PROTEIN UL11M"/>
    <property type="match status" value="1"/>
</dbReference>
<dbReference type="HAMAP" id="MF_00736">
    <property type="entry name" value="Ribosomal_uL11"/>
    <property type="match status" value="1"/>
</dbReference>
<dbReference type="EMBL" id="CP003263">
    <property type="protein sequence ID" value="AGC66808.1"/>
    <property type="molecule type" value="Genomic_DNA"/>
</dbReference>
<dbReference type="InterPro" id="IPR000911">
    <property type="entry name" value="Ribosomal_uL11"/>
</dbReference>
<dbReference type="Gene3D" id="3.30.1550.10">
    <property type="entry name" value="Ribosomal protein L11/L12, N-terminal domain"/>
    <property type="match status" value="1"/>
</dbReference>
<dbReference type="GO" id="GO:0070180">
    <property type="term" value="F:large ribosomal subunit rRNA binding"/>
    <property type="evidence" value="ECO:0007669"/>
    <property type="project" value="UniProtKB-UniRule"/>
</dbReference>
<dbReference type="STRING" id="1133592.ASNER_021"/>
<dbReference type="GO" id="GO:0003735">
    <property type="term" value="F:structural constituent of ribosome"/>
    <property type="evidence" value="ECO:0007669"/>
    <property type="project" value="InterPro"/>
</dbReference>
<keyword evidence="5 7" id="KW-0694">RNA-binding</keyword>
<name>L7VML8_9FLAO</name>
<evidence type="ECO:0000313" key="10">
    <source>
        <dbReference type="EMBL" id="AGC66808.1"/>
    </source>
</evidence>
<dbReference type="GO" id="GO:0022625">
    <property type="term" value="C:cytosolic large ribosomal subunit"/>
    <property type="evidence" value="ECO:0007669"/>
    <property type="project" value="TreeGrafter"/>
</dbReference>
<comment type="function">
    <text evidence="5 7">Forms part of the ribosomal stalk which helps the ribosome interact with GTP-bound translation factors.</text>
</comment>
<dbReference type="InterPro" id="IPR020784">
    <property type="entry name" value="Ribosomal_uL11_N"/>
</dbReference>
<dbReference type="Gene3D" id="1.10.10.250">
    <property type="entry name" value="Ribosomal protein L11, C-terminal domain"/>
    <property type="match status" value="1"/>
</dbReference>
<dbReference type="InterPro" id="IPR006519">
    <property type="entry name" value="Ribosomal_uL11_bac-typ"/>
</dbReference>
<evidence type="ECO:0000256" key="1">
    <source>
        <dbReference type="ARBA" id="ARBA00010537"/>
    </source>
</evidence>
<sequence>MEKKIKKILRLQIKAGSANPAPPIGPACGAAGIKIMDFCNQFNALTKNKTGQLLPVVVKVYDDKSFSFLIKNPTVSYQLMEAASLKKGSKESNRTKVGKISLKKVICIAENKMSDFNCFNLKAAISMVSGTARSIGLEILGE</sequence>
<evidence type="ECO:0000256" key="5">
    <source>
        <dbReference type="HAMAP-Rule" id="MF_00736"/>
    </source>
</evidence>
<dbReference type="GO" id="GO:0006412">
    <property type="term" value="P:translation"/>
    <property type="evidence" value="ECO:0007669"/>
    <property type="project" value="UniProtKB-UniRule"/>
</dbReference>
<dbReference type="SUPFAM" id="SSF46906">
    <property type="entry name" value="Ribosomal protein L11, C-terminal domain"/>
    <property type="match status" value="1"/>
</dbReference>
<dbReference type="HOGENOM" id="CLU_074237_2_0_10"/>
<dbReference type="Proteomes" id="UP000011174">
    <property type="component" value="Chromosome"/>
</dbReference>
<reference evidence="10 11" key="1">
    <citation type="journal article" date="2013" name="Environ. Microbiol.">
        <title>The nutrient supplying capabilities of Uzinura, an endosymbiont of armoured scale insects.</title>
        <authorList>
            <person name="Sabree Z.L."/>
            <person name="Huang C.Y."/>
            <person name="Okusu A."/>
            <person name="Moran N.A."/>
            <person name="Normark B.B."/>
        </authorList>
    </citation>
    <scope>NUCLEOTIDE SEQUENCE [LARGE SCALE GENOMIC DNA]</scope>
    <source>
        <strain evidence="10 11">ASNER</strain>
    </source>
</reference>
<keyword evidence="11" id="KW-1185">Reference proteome</keyword>
<feature type="domain" description="Large ribosomal subunit protein uL11 N-terminal" evidence="9">
    <location>
        <begin position="10"/>
        <end position="66"/>
    </location>
</feature>
<evidence type="ECO:0000256" key="4">
    <source>
        <dbReference type="ARBA" id="ARBA00023274"/>
    </source>
</evidence>
<comment type="similarity">
    <text evidence="1 5 6">Belongs to the universal ribosomal protein uL11 family.</text>
</comment>
<dbReference type="SMART" id="SM00649">
    <property type="entry name" value="RL11"/>
    <property type="match status" value="1"/>
</dbReference>
<dbReference type="InterPro" id="IPR036769">
    <property type="entry name" value="Ribosomal_uL11_C_sf"/>
</dbReference>
<evidence type="ECO:0000259" key="9">
    <source>
        <dbReference type="Pfam" id="PF03946"/>
    </source>
</evidence>
<keyword evidence="4 5" id="KW-0687">Ribonucleoprotein</keyword>
<evidence type="ECO:0000259" key="8">
    <source>
        <dbReference type="Pfam" id="PF00298"/>
    </source>
</evidence>
<dbReference type="InterPro" id="IPR036796">
    <property type="entry name" value="Ribosomal_uL11_N_sf"/>
</dbReference>
<dbReference type="SUPFAM" id="SSF54747">
    <property type="entry name" value="Ribosomal L11/L12e N-terminal domain"/>
    <property type="match status" value="1"/>
</dbReference>
<dbReference type="Pfam" id="PF03946">
    <property type="entry name" value="Ribosomal_L11_N"/>
    <property type="match status" value="1"/>
</dbReference>
<dbReference type="OrthoDB" id="9802408at2"/>
<dbReference type="PANTHER" id="PTHR11661">
    <property type="entry name" value="60S RIBOSOMAL PROTEIN L12"/>
    <property type="match status" value="1"/>
</dbReference>
<accession>L7VML8</accession>
<comment type="PTM">
    <text evidence="5 7">One or more lysine residues are methylated.</text>
</comment>
<protein>
    <recommendedName>
        <fullName evidence="5">Large ribosomal subunit protein uL11</fullName>
    </recommendedName>
</protein>
<dbReference type="KEGG" id="udi:ASNER_021"/>